<gene>
    <name evidence="2" type="ORF">GD597_06355</name>
</gene>
<dbReference type="Pfam" id="PF02371">
    <property type="entry name" value="Transposase_20"/>
    <property type="match status" value="1"/>
</dbReference>
<sequence>MFAIFGISHTTVLCLLTNIGNDLHMFPSAKSFSSWLRLAPDNKTSGGQIIKNKTPVEKNYCKCVTPGSQLHR</sequence>
<dbReference type="GO" id="GO:0006313">
    <property type="term" value="P:DNA transposition"/>
    <property type="evidence" value="ECO:0007669"/>
    <property type="project" value="InterPro"/>
</dbReference>
<name>A0A8J8FEE6_9BACT</name>
<evidence type="ECO:0000313" key="2">
    <source>
        <dbReference type="EMBL" id="NNV55072.1"/>
    </source>
</evidence>
<comment type="caution">
    <text evidence="2">The sequence shown here is derived from an EMBL/GenBank/DDBJ whole genome shotgun (WGS) entry which is preliminary data.</text>
</comment>
<evidence type="ECO:0000313" key="3">
    <source>
        <dbReference type="Proteomes" id="UP000598971"/>
    </source>
</evidence>
<dbReference type="Proteomes" id="UP000598971">
    <property type="component" value="Unassembled WGS sequence"/>
</dbReference>
<feature type="domain" description="Transposase IS116/IS110/IS902 C-terminal" evidence="1">
    <location>
        <begin position="4"/>
        <end position="50"/>
    </location>
</feature>
<protein>
    <submittedName>
        <fullName evidence="2">Transposase</fullName>
    </submittedName>
</protein>
<dbReference type="InterPro" id="IPR003346">
    <property type="entry name" value="Transposase_20"/>
</dbReference>
<dbReference type="AlphaFoldDB" id="A0A8J8FEE6"/>
<accession>A0A8J8FEE6</accession>
<keyword evidence="3" id="KW-1185">Reference proteome</keyword>
<organism evidence="2 3">
    <name type="scientific">Limnovirga soli</name>
    <dbReference type="NCBI Taxonomy" id="2656915"/>
    <lineage>
        <taxon>Bacteria</taxon>
        <taxon>Pseudomonadati</taxon>
        <taxon>Bacteroidota</taxon>
        <taxon>Chitinophagia</taxon>
        <taxon>Chitinophagales</taxon>
        <taxon>Chitinophagaceae</taxon>
        <taxon>Limnovirga</taxon>
    </lineage>
</organism>
<dbReference type="GO" id="GO:0004803">
    <property type="term" value="F:transposase activity"/>
    <property type="evidence" value="ECO:0007669"/>
    <property type="project" value="InterPro"/>
</dbReference>
<dbReference type="GO" id="GO:0003677">
    <property type="term" value="F:DNA binding"/>
    <property type="evidence" value="ECO:0007669"/>
    <property type="project" value="InterPro"/>
</dbReference>
<proteinExistence type="predicted"/>
<evidence type="ECO:0000259" key="1">
    <source>
        <dbReference type="Pfam" id="PF02371"/>
    </source>
</evidence>
<dbReference type="EMBL" id="WHPF01000004">
    <property type="protein sequence ID" value="NNV55072.1"/>
    <property type="molecule type" value="Genomic_DNA"/>
</dbReference>
<reference evidence="2" key="1">
    <citation type="submission" date="2019-10" db="EMBL/GenBank/DDBJ databases">
        <title>Draft genome sequence of Panacibacter sp. KCS-6.</title>
        <authorList>
            <person name="Yim K.J."/>
        </authorList>
    </citation>
    <scope>NUCLEOTIDE SEQUENCE</scope>
    <source>
        <strain evidence="2">KCS-6</strain>
    </source>
</reference>